<dbReference type="Proteomes" id="UP000241868">
    <property type="component" value="Unassembled WGS sequence"/>
</dbReference>
<comment type="caution">
    <text evidence="1">The sequence shown here is derived from an EMBL/GenBank/DDBJ whole genome shotgun (WGS) entry which is preliminary data.</text>
</comment>
<organism evidence="1 2">
    <name type="scientific">Neisseria iguanae</name>
    <dbReference type="NCBI Taxonomy" id="90242"/>
    <lineage>
        <taxon>Bacteria</taxon>
        <taxon>Pseudomonadati</taxon>
        <taxon>Pseudomonadota</taxon>
        <taxon>Betaproteobacteria</taxon>
        <taxon>Neisseriales</taxon>
        <taxon>Neisseriaceae</taxon>
        <taxon>Neisseria</taxon>
    </lineage>
</organism>
<proteinExistence type="predicted"/>
<gene>
    <name evidence="1" type="ORF">C7N83_12460</name>
</gene>
<evidence type="ECO:0000313" key="2">
    <source>
        <dbReference type="Proteomes" id="UP000241868"/>
    </source>
</evidence>
<dbReference type="OrthoDB" id="9767568at2"/>
<dbReference type="RefSeq" id="WP_106743045.1">
    <property type="nucleotide sequence ID" value="NZ_PXYY01000117.1"/>
</dbReference>
<protein>
    <submittedName>
        <fullName evidence="1">Uncharacterized protein</fullName>
    </submittedName>
</protein>
<accession>A0A2P7TXF5</accession>
<sequence>MDTRGPPAYLALGSYFHRMQLPAGRVATTIPQTDGALTVTMAVSLQVFGNLANANDYGDAQNGADSNGRQCLPRMVASGHISRRAMWQGLCISAICLLPARHRPACYRVTDIGTKQRH</sequence>
<dbReference type="AlphaFoldDB" id="A0A2P7TXF5"/>
<name>A0A2P7TXF5_9NEIS</name>
<reference evidence="1 2" key="1">
    <citation type="submission" date="2018-03" db="EMBL/GenBank/DDBJ databases">
        <title>Neisseria weixii sp. nov., isolated from the intestinal contents of Tibetan Plateau pika (Ochotona curzoniae) in Yushu, Qinghai Province, China.</title>
        <authorList>
            <person name="Gui Z."/>
        </authorList>
    </citation>
    <scope>NUCLEOTIDE SEQUENCE [LARGE SCALE GENOMIC DNA]</scope>
    <source>
        <strain evidence="1 2">ATCC 51483</strain>
    </source>
</reference>
<dbReference type="EMBL" id="PXYY01000117">
    <property type="protein sequence ID" value="PSJ79396.1"/>
    <property type="molecule type" value="Genomic_DNA"/>
</dbReference>
<keyword evidence="2" id="KW-1185">Reference proteome</keyword>
<evidence type="ECO:0000313" key="1">
    <source>
        <dbReference type="EMBL" id="PSJ79396.1"/>
    </source>
</evidence>